<accession>A0A316UL97</accession>
<dbReference type="InterPro" id="IPR009053">
    <property type="entry name" value="Prefoldin"/>
</dbReference>
<dbReference type="RefSeq" id="XP_025359305.1">
    <property type="nucleotide sequence ID" value="XM_025509959.1"/>
</dbReference>
<dbReference type="PANTHER" id="PTHR20903:SF0">
    <property type="entry name" value="PREFOLDIN SUBUNIT 1"/>
    <property type="match status" value="1"/>
</dbReference>
<organism evidence="3 4">
    <name type="scientific">Jaminaea rosea</name>
    <dbReference type="NCBI Taxonomy" id="1569628"/>
    <lineage>
        <taxon>Eukaryota</taxon>
        <taxon>Fungi</taxon>
        <taxon>Dikarya</taxon>
        <taxon>Basidiomycota</taxon>
        <taxon>Ustilaginomycotina</taxon>
        <taxon>Exobasidiomycetes</taxon>
        <taxon>Microstromatales</taxon>
        <taxon>Microstromatales incertae sedis</taxon>
        <taxon>Jaminaea</taxon>
    </lineage>
</organism>
<reference evidence="3 4" key="1">
    <citation type="journal article" date="2018" name="Mol. Biol. Evol.">
        <title>Broad Genomic Sampling Reveals a Smut Pathogenic Ancestry of the Fungal Clade Ustilaginomycotina.</title>
        <authorList>
            <person name="Kijpornyongpan T."/>
            <person name="Mondo S.J."/>
            <person name="Barry K."/>
            <person name="Sandor L."/>
            <person name="Lee J."/>
            <person name="Lipzen A."/>
            <person name="Pangilinan J."/>
            <person name="LaButti K."/>
            <person name="Hainaut M."/>
            <person name="Henrissat B."/>
            <person name="Grigoriev I.V."/>
            <person name="Spatafora J.W."/>
            <person name="Aime M.C."/>
        </authorList>
    </citation>
    <scope>NUCLEOTIDE SEQUENCE [LARGE SCALE GENOMIC DNA]</scope>
    <source>
        <strain evidence="3 4">MCA 5214</strain>
    </source>
</reference>
<dbReference type="GO" id="GO:0044183">
    <property type="term" value="F:protein folding chaperone"/>
    <property type="evidence" value="ECO:0007669"/>
    <property type="project" value="TreeGrafter"/>
</dbReference>
<evidence type="ECO:0000256" key="1">
    <source>
        <dbReference type="ARBA" id="ARBA00008045"/>
    </source>
</evidence>
<dbReference type="Proteomes" id="UP000245884">
    <property type="component" value="Unassembled WGS sequence"/>
</dbReference>
<evidence type="ECO:0000313" key="4">
    <source>
        <dbReference type="Proteomes" id="UP000245884"/>
    </source>
</evidence>
<dbReference type="InterPro" id="IPR002777">
    <property type="entry name" value="PFD_beta-like"/>
</dbReference>
<gene>
    <name evidence="3" type="ORF">BDZ90DRAFT_93134</name>
</gene>
<dbReference type="Gene3D" id="1.10.287.370">
    <property type="match status" value="1"/>
</dbReference>
<protein>
    <recommendedName>
        <fullName evidence="5">Prefoldin</fullName>
    </recommendedName>
</protein>
<dbReference type="PANTHER" id="PTHR20903">
    <property type="entry name" value="PREFOLDIN SUBUNIT 1-RELATED"/>
    <property type="match status" value="1"/>
</dbReference>
<dbReference type="OrthoDB" id="2015447at2759"/>
<evidence type="ECO:0000313" key="3">
    <source>
        <dbReference type="EMBL" id="PWN24693.1"/>
    </source>
</evidence>
<dbReference type="GO" id="GO:0051082">
    <property type="term" value="F:unfolded protein binding"/>
    <property type="evidence" value="ECO:0007669"/>
    <property type="project" value="InterPro"/>
</dbReference>
<keyword evidence="2" id="KW-0143">Chaperone</keyword>
<dbReference type="GeneID" id="37031782"/>
<comment type="similarity">
    <text evidence="1">Belongs to the prefoldin subunit beta family.</text>
</comment>
<dbReference type="Pfam" id="PF01920">
    <property type="entry name" value="Prefoldin_2"/>
    <property type="match status" value="1"/>
</dbReference>
<evidence type="ECO:0000256" key="2">
    <source>
        <dbReference type="ARBA" id="ARBA00023186"/>
    </source>
</evidence>
<evidence type="ECO:0008006" key="5">
    <source>
        <dbReference type="Google" id="ProtNLM"/>
    </source>
</evidence>
<dbReference type="STRING" id="1569628.A0A316UL97"/>
<dbReference type="GO" id="GO:0016272">
    <property type="term" value="C:prefoldin complex"/>
    <property type="evidence" value="ECO:0007669"/>
    <property type="project" value="InterPro"/>
</dbReference>
<keyword evidence="4" id="KW-1185">Reference proteome</keyword>
<name>A0A316UL97_9BASI</name>
<sequence length="137" mass="15028">MSSGNANANDEALRKMLEQIQVTLAQNSRQLSLVRAQRTAKERERRGVELTRQAVEAEGSDAKVWRGVGKMFCSSTPTAVVANLTSQEKAVTEEVDVLGKKQKFLEKQIADTQGHLRDFLRGVEGQQSKERASAAAA</sequence>
<dbReference type="EMBL" id="KZ819679">
    <property type="protein sequence ID" value="PWN24693.1"/>
    <property type="molecule type" value="Genomic_DNA"/>
</dbReference>
<dbReference type="SUPFAM" id="SSF46579">
    <property type="entry name" value="Prefoldin"/>
    <property type="match status" value="1"/>
</dbReference>
<dbReference type="GO" id="GO:0005737">
    <property type="term" value="C:cytoplasm"/>
    <property type="evidence" value="ECO:0007669"/>
    <property type="project" value="TreeGrafter"/>
</dbReference>
<dbReference type="AlphaFoldDB" id="A0A316UL97"/>
<proteinExistence type="inferred from homology"/>